<evidence type="ECO:0000313" key="3">
    <source>
        <dbReference type="Proteomes" id="UP000606490"/>
    </source>
</evidence>
<name>A0ABS1VCD9_9PROT</name>
<evidence type="ECO:0000259" key="1">
    <source>
        <dbReference type="Pfam" id="PF13586"/>
    </source>
</evidence>
<dbReference type="Pfam" id="PF13586">
    <property type="entry name" value="DDE_Tnp_1_2"/>
    <property type="match status" value="1"/>
</dbReference>
<sequence>VIPRRWVVERTFAWLSRSRRFARDYEQLPETGEAMIHAAMSRIMLRRIAA</sequence>
<dbReference type="InterPro" id="IPR025668">
    <property type="entry name" value="Tnp_DDE_dom"/>
</dbReference>
<protein>
    <submittedName>
        <fullName evidence="2">Transposase</fullName>
    </submittedName>
</protein>
<dbReference type="RefSeq" id="WP_202829055.1">
    <property type="nucleotide sequence ID" value="NZ_JAEUXJ010000033.1"/>
</dbReference>
<reference evidence="2 3" key="1">
    <citation type="submission" date="2021-01" db="EMBL/GenBank/DDBJ databases">
        <title>Belnapia mucosa sp. nov. and Belnapia arida sp. nov., isolated from the Tabernas Desert (Almeria, Spain).</title>
        <authorList>
            <person name="Molina-Menor E."/>
            <person name="Vidal-Verdu A."/>
            <person name="Calonge A."/>
            <person name="Satari L."/>
            <person name="Pereto Magraner J."/>
            <person name="Porcar Miralles M."/>
        </authorList>
    </citation>
    <scope>NUCLEOTIDE SEQUENCE [LARGE SCALE GENOMIC DNA]</scope>
    <source>
        <strain evidence="2 3">T6</strain>
    </source>
</reference>
<comment type="caution">
    <text evidence="2">The sequence shown here is derived from an EMBL/GenBank/DDBJ whole genome shotgun (WGS) entry which is preliminary data.</text>
</comment>
<keyword evidence="3" id="KW-1185">Reference proteome</keyword>
<dbReference type="PANTHER" id="PTHR30007">
    <property type="entry name" value="PHP DOMAIN PROTEIN"/>
    <property type="match status" value="1"/>
</dbReference>
<organism evidence="2 3">
    <name type="scientific">Belnapia mucosa</name>
    <dbReference type="NCBI Taxonomy" id="2804532"/>
    <lineage>
        <taxon>Bacteria</taxon>
        <taxon>Pseudomonadati</taxon>
        <taxon>Pseudomonadota</taxon>
        <taxon>Alphaproteobacteria</taxon>
        <taxon>Acetobacterales</taxon>
        <taxon>Roseomonadaceae</taxon>
        <taxon>Belnapia</taxon>
    </lineage>
</organism>
<dbReference type="EMBL" id="JAEUXJ010000033">
    <property type="protein sequence ID" value="MBL6459324.1"/>
    <property type="molecule type" value="Genomic_DNA"/>
</dbReference>
<proteinExistence type="predicted"/>
<feature type="domain" description="Transposase DDE" evidence="1">
    <location>
        <begin position="3"/>
        <end position="46"/>
    </location>
</feature>
<dbReference type="Proteomes" id="UP000606490">
    <property type="component" value="Unassembled WGS sequence"/>
</dbReference>
<accession>A0ABS1VCD9</accession>
<evidence type="ECO:0000313" key="2">
    <source>
        <dbReference type="EMBL" id="MBL6459324.1"/>
    </source>
</evidence>
<gene>
    <name evidence="2" type="ORF">JMJ55_28805</name>
</gene>
<dbReference type="PANTHER" id="PTHR30007:SF0">
    <property type="entry name" value="TRANSPOSASE"/>
    <property type="match status" value="1"/>
</dbReference>
<feature type="non-terminal residue" evidence="2">
    <location>
        <position position="1"/>
    </location>
</feature>